<dbReference type="EMBL" id="JAAVJS010000025">
    <property type="protein sequence ID" value="NJX16637.1"/>
    <property type="molecule type" value="Genomic_DNA"/>
</dbReference>
<proteinExistence type="predicted"/>
<gene>
    <name evidence="1" type="ORF">HC176_14180</name>
</gene>
<sequence>MKKIIYLAFIALSIVFNSCSDNQEFKDIYYNGVEPNFSESDIELGNLFAESLSKTTKKLKNNNIDLKNRWAVQKVANEVTTEVIGNKYAIPQEDMLILQEENIALKQMNKNPTTKQTLTTMQQRALNAIEHARTHSKSALAFMDKLAAINQRVDDLVPEGERELLHQIIAFDYYGLKVMNKLVRTGYMPGKAEYRPKKIKTGTTMAFNNTSLLDLTKIAHANGEVEVLAEIVIVVPAYSEGDGISWSDWYQLQDAYGNYYADEGTNDDYDDDYQNTNYSEEEESWWNEWGDNWYDCMLRSVGVDAVIELFNGKVTKQVAKKALRKILSRTLGWVGAGIAVYEFGSCMEWY</sequence>
<organism evidence="1 2">
    <name type="scientific">Tamlana crocina</name>
    <dbReference type="NCBI Taxonomy" id="393006"/>
    <lineage>
        <taxon>Bacteria</taxon>
        <taxon>Pseudomonadati</taxon>
        <taxon>Bacteroidota</taxon>
        <taxon>Flavobacteriia</taxon>
        <taxon>Flavobacteriales</taxon>
        <taxon>Flavobacteriaceae</taxon>
        <taxon>Tamlana</taxon>
    </lineage>
</organism>
<name>A0ABX1DE61_9FLAO</name>
<dbReference type="RefSeq" id="WP_167919401.1">
    <property type="nucleotide sequence ID" value="NZ_JAAVJS010000025.1"/>
</dbReference>
<keyword evidence="2" id="KW-1185">Reference proteome</keyword>
<reference evidence="1 2" key="1">
    <citation type="submission" date="2020-03" db="EMBL/GenBank/DDBJ databases">
        <title>Tamlana sp. nov, isolated from XXX.</title>
        <authorList>
            <person name="Cao W.R."/>
        </authorList>
    </citation>
    <scope>NUCLEOTIDE SEQUENCE [LARGE SCALE GENOMIC DNA]</scope>
    <source>
        <strain evidence="1 2">HST1-43</strain>
    </source>
</reference>
<accession>A0ABX1DE61</accession>
<dbReference type="Proteomes" id="UP000760545">
    <property type="component" value="Unassembled WGS sequence"/>
</dbReference>
<evidence type="ECO:0008006" key="3">
    <source>
        <dbReference type="Google" id="ProtNLM"/>
    </source>
</evidence>
<comment type="caution">
    <text evidence="1">The sequence shown here is derived from an EMBL/GenBank/DDBJ whole genome shotgun (WGS) entry which is preliminary data.</text>
</comment>
<evidence type="ECO:0000313" key="2">
    <source>
        <dbReference type="Proteomes" id="UP000760545"/>
    </source>
</evidence>
<evidence type="ECO:0000313" key="1">
    <source>
        <dbReference type="EMBL" id="NJX16637.1"/>
    </source>
</evidence>
<protein>
    <recommendedName>
        <fullName evidence="3">Lipoprotein</fullName>
    </recommendedName>
</protein>